<dbReference type="AlphaFoldDB" id="A0A9W6U8S2"/>
<sequence>MSWHSSHQDEVIDREPKPRSVLDEEADQGGVGDEVIGDIGPQLPVKALEAKHKMNLKLINIENFLCAVREATSPLVIANGMIDCKCKLRTLRRLTDVHGRYRSIAAFYQTISPVPHAHGLFETAALFPGTPFVI</sequence>
<name>A0A9W6U8S2_9STRA</name>
<proteinExistence type="predicted"/>
<comment type="caution">
    <text evidence="2">The sequence shown here is derived from an EMBL/GenBank/DDBJ whole genome shotgun (WGS) entry which is preliminary data.</text>
</comment>
<gene>
    <name evidence="2" type="ORF">Pfra01_000579900</name>
</gene>
<evidence type="ECO:0000256" key="1">
    <source>
        <dbReference type="SAM" id="MobiDB-lite"/>
    </source>
</evidence>
<dbReference type="EMBL" id="BSXT01000464">
    <property type="protein sequence ID" value="GMF28223.1"/>
    <property type="molecule type" value="Genomic_DNA"/>
</dbReference>
<organism evidence="2 3">
    <name type="scientific">Phytophthora fragariaefolia</name>
    <dbReference type="NCBI Taxonomy" id="1490495"/>
    <lineage>
        <taxon>Eukaryota</taxon>
        <taxon>Sar</taxon>
        <taxon>Stramenopiles</taxon>
        <taxon>Oomycota</taxon>
        <taxon>Peronosporomycetes</taxon>
        <taxon>Peronosporales</taxon>
        <taxon>Peronosporaceae</taxon>
        <taxon>Phytophthora</taxon>
    </lineage>
</organism>
<feature type="region of interest" description="Disordered" evidence="1">
    <location>
        <begin position="1"/>
        <end position="35"/>
    </location>
</feature>
<protein>
    <submittedName>
        <fullName evidence="2">Unnamed protein product</fullName>
    </submittedName>
</protein>
<accession>A0A9W6U8S2</accession>
<reference evidence="2" key="1">
    <citation type="submission" date="2023-04" db="EMBL/GenBank/DDBJ databases">
        <title>Phytophthora fragariaefolia NBRC 109709.</title>
        <authorList>
            <person name="Ichikawa N."/>
            <person name="Sato H."/>
            <person name="Tonouchi N."/>
        </authorList>
    </citation>
    <scope>NUCLEOTIDE SEQUENCE</scope>
    <source>
        <strain evidence="2">NBRC 109709</strain>
    </source>
</reference>
<evidence type="ECO:0000313" key="3">
    <source>
        <dbReference type="Proteomes" id="UP001165121"/>
    </source>
</evidence>
<feature type="compositionally biased region" description="Basic and acidic residues" evidence="1">
    <location>
        <begin position="1"/>
        <end position="22"/>
    </location>
</feature>
<keyword evidence="3" id="KW-1185">Reference proteome</keyword>
<evidence type="ECO:0000313" key="2">
    <source>
        <dbReference type="EMBL" id="GMF28223.1"/>
    </source>
</evidence>
<dbReference type="Proteomes" id="UP001165121">
    <property type="component" value="Unassembled WGS sequence"/>
</dbReference>